<dbReference type="Gene3D" id="1.10.3720.10">
    <property type="entry name" value="MetI-like"/>
    <property type="match status" value="1"/>
</dbReference>
<dbReference type="SUPFAM" id="SSF161098">
    <property type="entry name" value="MetI-like"/>
    <property type="match status" value="1"/>
</dbReference>
<comment type="similarity">
    <text evidence="7">Belongs to the binding-protein-dependent transport system permease family.</text>
</comment>
<dbReference type="GO" id="GO:0055085">
    <property type="term" value="P:transmembrane transport"/>
    <property type="evidence" value="ECO:0007669"/>
    <property type="project" value="InterPro"/>
</dbReference>
<feature type="transmembrane region" description="Helical" evidence="7">
    <location>
        <begin position="26"/>
        <end position="48"/>
    </location>
</feature>
<feature type="transmembrane region" description="Helical" evidence="7">
    <location>
        <begin position="93"/>
        <end position="115"/>
    </location>
</feature>
<name>A0AAD1YE09_9CLOT</name>
<feature type="transmembrane region" description="Helical" evidence="7">
    <location>
        <begin position="201"/>
        <end position="223"/>
    </location>
</feature>
<organism evidence="9 10">
    <name type="scientific">Clostridium neonatale</name>
    <dbReference type="NCBI Taxonomy" id="137838"/>
    <lineage>
        <taxon>Bacteria</taxon>
        <taxon>Bacillati</taxon>
        <taxon>Bacillota</taxon>
        <taxon>Clostridia</taxon>
        <taxon>Eubacteriales</taxon>
        <taxon>Clostridiaceae</taxon>
        <taxon>Clostridium</taxon>
    </lineage>
</organism>
<accession>A0AAD1YE09</accession>
<dbReference type="GO" id="GO:0005886">
    <property type="term" value="C:plasma membrane"/>
    <property type="evidence" value="ECO:0007669"/>
    <property type="project" value="UniProtKB-SubCell"/>
</dbReference>
<keyword evidence="3" id="KW-1003">Cell membrane</keyword>
<protein>
    <submittedName>
        <fullName evidence="9">ABC transporter, permease component</fullName>
    </submittedName>
</protein>
<dbReference type="Pfam" id="PF00528">
    <property type="entry name" value="BPD_transp_1"/>
    <property type="match status" value="1"/>
</dbReference>
<dbReference type="EMBL" id="CAMTCP010000111">
    <property type="protein sequence ID" value="CAI3563087.1"/>
    <property type="molecule type" value="Genomic_DNA"/>
</dbReference>
<dbReference type="PANTHER" id="PTHR43744:SF12">
    <property type="entry name" value="ABC TRANSPORTER PERMEASE PROTEIN MG189-RELATED"/>
    <property type="match status" value="1"/>
</dbReference>
<keyword evidence="2 7" id="KW-0813">Transport</keyword>
<dbReference type="CDD" id="cd06261">
    <property type="entry name" value="TM_PBP2"/>
    <property type="match status" value="1"/>
</dbReference>
<dbReference type="AlphaFoldDB" id="A0AAD1YE09"/>
<evidence type="ECO:0000256" key="4">
    <source>
        <dbReference type="ARBA" id="ARBA00022692"/>
    </source>
</evidence>
<dbReference type="Proteomes" id="UP001189143">
    <property type="component" value="Unassembled WGS sequence"/>
</dbReference>
<reference evidence="9" key="1">
    <citation type="submission" date="2022-10" db="EMBL/GenBank/DDBJ databases">
        <authorList>
            <person name="Aires J."/>
            <person name="Mesa V."/>
        </authorList>
    </citation>
    <scope>NUCLEOTIDE SEQUENCE</scope>
    <source>
        <strain evidence="9">Clostridium neonatale JD116</strain>
    </source>
</reference>
<evidence type="ECO:0000256" key="2">
    <source>
        <dbReference type="ARBA" id="ARBA00022448"/>
    </source>
</evidence>
<feature type="transmembrane region" description="Helical" evidence="7">
    <location>
        <begin position="161"/>
        <end position="180"/>
    </location>
</feature>
<evidence type="ECO:0000256" key="7">
    <source>
        <dbReference type="RuleBase" id="RU363032"/>
    </source>
</evidence>
<sequence length="297" mass="33367">MVSTDTVKTMPKTGTKMRSKKKKEKIINTILFLVLLLGSLVMIVPLLWMVSTSVKNKLDVFAMPPVWIPTEINWSKYSEIWTKGPLLSGLINSLKVCLSVTIVGTFTSSLAAFAFAKLRFPYKNQIFLALLGTMMIPFAIVMIPQFIIFSKIGWVDSLKPLIIPGLFGNVSMIFFLRQYMQGIPTDLIEAARIDGCSFFKIFYKIIFPLSGPAISAQIILWFMGIWNDYLAPSIYINTPEKMTIQTVIQSFNATYAIQTDYPLIMAASVMSMLPIIIVFIVFQKWIIESIAISGVKG</sequence>
<dbReference type="InterPro" id="IPR000515">
    <property type="entry name" value="MetI-like"/>
</dbReference>
<keyword evidence="5 7" id="KW-1133">Transmembrane helix</keyword>
<feature type="transmembrane region" description="Helical" evidence="7">
    <location>
        <begin position="127"/>
        <end position="149"/>
    </location>
</feature>
<dbReference type="PROSITE" id="PS50928">
    <property type="entry name" value="ABC_TM1"/>
    <property type="match status" value="1"/>
</dbReference>
<evidence type="ECO:0000313" key="10">
    <source>
        <dbReference type="Proteomes" id="UP001189143"/>
    </source>
</evidence>
<evidence type="ECO:0000313" key="9">
    <source>
        <dbReference type="EMBL" id="CAI3563087.1"/>
    </source>
</evidence>
<evidence type="ECO:0000256" key="5">
    <source>
        <dbReference type="ARBA" id="ARBA00022989"/>
    </source>
</evidence>
<dbReference type="RefSeq" id="WP_230132077.1">
    <property type="nucleotide sequence ID" value="NZ_CAKJVD010000027.1"/>
</dbReference>
<gene>
    <name evidence="9" type="ORF">CNEO2_10161</name>
</gene>
<feature type="domain" description="ABC transmembrane type-1" evidence="8">
    <location>
        <begin position="90"/>
        <end position="282"/>
    </location>
</feature>
<comment type="caution">
    <text evidence="9">The sequence shown here is derived from an EMBL/GenBank/DDBJ whole genome shotgun (WGS) entry which is preliminary data.</text>
</comment>
<proteinExistence type="inferred from homology"/>
<keyword evidence="4 7" id="KW-0812">Transmembrane</keyword>
<evidence type="ECO:0000259" key="8">
    <source>
        <dbReference type="PROSITE" id="PS50928"/>
    </source>
</evidence>
<evidence type="ECO:0000256" key="3">
    <source>
        <dbReference type="ARBA" id="ARBA00022475"/>
    </source>
</evidence>
<comment type="subcellular location">
    <subcellularLocation>
        <location evidence="1 7">Cell membrane</location>
        <topology evidence="1 7">Multi-pass membrane protein</topology>
    </subcellularLocation>
</comment>
<dbReference type="InterPro" id="IPR035906">
    <property type="entry name" value="MetI-like_sf"/>
</dbReference>
<feature type="transmembrane region" description="Helical" evidence="7">
    <location>
        <begin position="261"/>
        <end position="282"/>
    </location>
</feature>
<evidence type="ECO:0000256" key="1">
    <source>
        <dbReference type="ARBA" id="ARBA00004651"/>
    </source>
</evidence>
<evidence type="ECO:0000256" key="6">
    <source>
        <dbReference type="ARBA" id="ARBA00023136"/>
    </source>
</evidence>
<dbReference type="GeneID" id="68878772"/>
<keyword evidence="6 7" id="KW-0472">Membrane</keyword>
<dbReference type="PANTHER" id="PTHR43744">
    <property type="entry name" value="ABC TRANSPORTER PERMEASE PROTEIN MG189-RELATED-RELATED"/>
    <property type="match status" value="1"/>
</dbReference>